<keyword evidence="1" id="KW-0472">Membrane</keyword>
<feature type="transmembrane region" description="Helical" evidence="1">
    <location>
        <begin position="63"/>
        <end position="86"/>
    </location>
</feature>
<organism evidence="2">
    <name type="scientific">hydrothermal vent metagenome</name>
    <dbReference type="NCBI Taxonomy" id="652676"/>
    <lineage>
        <taxon>unclassified sequences</taxon>
        <taxon>metagenomes</taxon>
        <taxon>ecological metagenomes</taxon>
    </lineage>
</organism>
<dbReference type="AlphaFoldDB" id="A0A3B1C0N7"/>
<feature type="transmembrane region" description="Helical" evidence="1">
    <location>
        <begin position="26"/>
        <end position="51"/>
    </location>
</feature>
<keyword evidence="1" id="KW-1133">Transmembrane helix</keyword>
<name>A0A3B1C0N7_9ZZZZ</name>
<dbReference type="InterPro" id="IPR010390">
    <property type="entry name" value="ABC-2_transporter-like"/>
</dbReference>
<reference evidence="2" key="1">
    <citation type="submission" date="2018-06" db="EMBL/GenBank/DDBJ databases">
        <authorList>
            <person name="Zhirakovskaya E."/>
        </authorList>
    </citation>
    <scope>NUCLEOTIDE SEQUENCE</scope>
</reference>
<evidence type="ECO:0000256" key="1">
    <source>
        <dbReference type="SAM" id="Phobius"/>
    </source>
</evidence>
<dbReference type="EMBL" id="UOGC01000050">
    <property type="protein sequence ID" value="VAX17328.1"/>
    <property type="molecule type" value="Genomic_DNA"/>
</dbReference>
<dbReference type="PANTHER" id="PTHR36833">
    <property type="entry name" value="SLR0610 PROTEIN-RELATED"/>
    <property type="match status" value="1"/>
</dbReference>
<feature type="transmembrane region" description="Helical" evidence="1">
    <location>
        <begin position="236"/>
        <end position="256"/>
    </location>
</feature>
<sequence length="268" mass="30444">MFKNAPIYWKLIVTSIRAKMEYKVTFLFLLVALLFYYLGQLGVILIILTKFKNINGWSLGEMAFLYGLLVFSQGISTLLFSSLNYFENLIIEGDFDRLLVRPLNPLLQVLASSFELSSVAHFLIGSTALYYGATRSGLEWTFQKIAFFPIALLGAVLIQGGIRLAVAAVTFWTTRNRSLVHTIVYSSKEFILYPISIYNFWVQAFLTLIFPLAFINYYPSHFFLARDSSTLLFHPLLQYGTPLAGLIVFTMAYALWKAGINHYQSVGN</sequence>
<dbReference type="Pfam" id="PF06182">
    <property type="entry name" value="ABC2_membrane_6"/>
    <property type="match status" value="1"/>
</dbReference>
<keyword evidence="1" id="KW-0812">Transmembrane</keyword>
<feature type="transmembrane region" description="Helical" evidence="1">
    <location>
        <begin position="145"/>
        <end position="171"/>
    </location>
</feature>
<protein>
    <recommendedName>
        <fullName evidence="3">Efflux ABC transporter, permease protein</fullName>
    </recommendedName>
</protein>
<accession>A0A3B1C0N7</accession>
<feature type="transmembrane region" description="Helical" evidence="1">
    <location>
        <begin position="106"/>
        <end position="133"/>
    </location>
</feature>
<gene>
    <name evidence="2" type="ORF">MNBD_NITROSPINAE01-1012</name>
</gene>
<proteinExistence type="predicted"/>
<dbReference type="PANTHER" id="PTHR36833:SF1">
    <property type="entry name" value="INTEGRAL MEMBRANE TRANSPORT PROTEIN"/>
    <property type="match status" value="1"/>
</dbReference>
<evidence type="ECO:0000313" key="2">
    <source>
        <dbReference type="EMBL" id="VAX17328.1"/>
    </source>
</evidence>
<evidence type="ECO:0008006" key="3">
    <source>
        <dbReference type="Google" id="ProtNLM"/>
    </source>
</evidence>
<feature type="transmembrane region" description="Helical" evidence="1">
    <location>
        <begin position="191"/>
        <end position="215"/>
    </location>
</feature>